<sequence length="581" mass="68031">MPFILRNSKINNFSQVLTELKKIQKKNKKYAVPYSRSQYCKVLRERISDFDIHQVVNGFIHEKLKEKQSTREKEIDKSFLHDLKNCMKEIKEENDMLNVGTNKIIGNIKEFEESFKEGPNDVLFNSNMLFDLYTFLANSKGSGDFDQEIAYLGIEYFKFIERFLKENYTKYSASLRTLAEKISMFVKLKFNREELHLDVFEDQYIFAEIYVYLRCGFTAPVYKIFDKYRSFFQSVDPDFKNHFTTWLVSKTKPPLPIKTSKDEDQFKAFLVALMQGTTPEDNSIVSSVEDFLWVNLMCLDSSCIEELIRKFDGYSSPKGLILVYILTKQYEKAMAYLLRTDVSVYPTYFLMQELAKKSEKKKSFVDFVFLAASKFKDTENKALLISTLSDSVDNYYEIVPRMIVKTKMFDLLGSGTKKNLYLDSQINHEVIKLLKKSNDRKQLLHVHSVIDDTQLLIEILSDVFVEGILTNSNIDEYVGICDRIRRIDNSKDAEKLGVLKMFYLFTKTPDLLTLKRTSLFSLNFKLIEVKYVVEKILRMACEVIKKSDDHEMAKKLFKIVGDLELSNECIKFINRELILYI</sequence>
<evidence type="ECO:0000313" key="5">
    <source>
        <dbReference type="EMBL" id="KAF9763593.1"/>
    </source>
</evidence>
<keyword evidence="4" id="KW-0813">Transport</keyword>
<evidence type="ECO:0000256" key="2">
    <source>
        <dbReference type="ARBA" id="ARBA00010186"/>
    </source>
</evidence>
<comment type="subcellular location">
    <subcellularLocation>
        <location evidence="1">Nucleus envelope</location>
    </subcellularLocation>
    <subcellularLocation>
        <location evidence="4">Nucleus</location>
        <location evidence="4">Nuclear pore complex</location>
    </subcellularLocation>
</comment>
<evidence type="ECO:0000313" key="6">
    <source>
        <dbReference type="Proteomes" id="UP000740883"/>
    </source>
</evidence>
<evidence type="ECO:0000256" key="4">
    <source>
        <dbReference type="RuleBase" id="RU364035"/>
    </source>
</evidence>
<dbReference type="GO" id="GO:0006606">
    <property type="term" value="P:protein import into nucleus"/>
    <property type="evidence" value="ECO:0007669"/>
    <property type="project" value="TreeGrafter"/>
</dbReference>
<comment type="caution">
    <text evidence="5">The sequence shown here is derived from an EMBL/GenBank/DDBJ whole genome shotgun (WGS) entry which is preliminary data.</text>
</comment>
<keyword evidence="4" id="KW-0906">Nuclear pore complex</keyword>
<organism evidence="5 6">
    <name type="scientific">Nosema granulosis</name>
    <dbReference type="NCBI Taxonomy" id="83296"/>
    <lineage>
        <taxon>Eukaryota</taxon>
        <taxon>Fungi</taxon>
        <taxon>Fungi incertae sedis</taxon>
        <taxon>Microsporidia</taxon>
        <taxon>Nosematidae</taxon>
        <taxon>Nosema</taxon>
    </lineage>
</organism>
<gene>
    <name evidence="5" type="ORF">NGRA_1181</name>
</gene>
<keyword evidence="4" id="KW-0811">Translocation</keyword>
<dbReference type="AlphaFoldDB" id="A0A9P6GZ08"/>
<proteinExistence type="inferred from homology"/>
<keyword evidence="4" id="KW-0472">Membrane</keyword>
<dbReference type="GO" id="GO:0017056">
    <property type="term" value="F:structural constituent of nuclear pore"/>
    <property type="evidence" value="ECO:0007669"/>
    <property type="project" value="InterPro"/>
</dbReference>
<dbReference type="GO" id="GO:0005643">
    <property type="term" value="C:nuclear pore"/>
    <property type="evidence" value="ECO:0007669"/>
    <property type="project" value="UniProtKB-SubCell"/>
</dbReference>
<keyword evidence="4" id="KW-0509">mRNA transport</keyword>
<reference evidence="5 6" key="1">
    <citation type="journal article" date="2020" name="Genome Biol. Evol.">
        <title>Comparative genomics of strictly vertically transmitted, feminizing microsporidia endosymbionts of amphipod crustaceans.</title>
        <authorList>
            <person name="Cormier A."/>
            <person name="Chebbi M.A."/>
            <person name="Giraud I."/>
            <person name="Wattier R."/>
            <person name="Teixeira M."/>
            <person name="Gilbert C."/>
            <person name="Rigaud T."/>
            <person name="Cordaux R."/>
        </authorList>
    </citation>
    <scope>NUCLEOTIDE SEQUENCE [LARGE SCALE GENOMIC DNA]</scope>
    <source>
        <strain evidence="5 6">Ou3-Ou53</strain>
    </source>
</reference>
<accession>A0A9P6GZ08</accession>
<name>A0A9P6GZ08_9MICR</name>
<keyword evidence="3 4" id="KW-0539">Nucleus</keyword>
<protein>
    <recommendedName>
        <fullName evidence="4">Nuclear pore protein</fullName>
    </recommendedName>
</protein>
<dbReference type="Proteomes" id="UP000740883">
    <property type="component" value="Unassembled WGS sequence"/>
</dbReference>
<dbReference type="InterPro" id="IPR007231">
    <property type="entry name" value="Nucleoporin_int_Nup93/Nic96"/>
</dbReference>
<dbReference type="OrthoDB" id="203824at2759"/>
<keyword evidence="6" id="KW-1185">Reference proteome</keyword>
<comment type="similarity">
    <text evidence="2 4">Belongs to the nucleoporin interacting component (NIC) family.</text>
</comment>
<dbReference type="Pfam" id="PF04097">
    <property type="entry name" value="Nic96"/>
    <property type="match status" value="1"/>
</dbReference>
<dbReference type="GO" id="GO:0016973">
    <property type="term" value="P:poly(A)+ mRNA export from nucleus"/>
    <property type="evidence" value="ECO:0007669"/>
    <property type="project" value="TreeGrafter"/>
</dbReference>
<keyword evidence="4" id="KW-0653">Protein transport</keyword>
<evidence type="ECO:0000256" key="1">
    <source>
        <dbReference type="ARBA" id="ARBA00004259"/>
    </source>
</evidence>
<dbReference type="EMBL" id="SBJO01000067">
    <property type="protein sequence ID" value="KAF9763593.1"/>
    <property type="molecule type" value="Genomic_DNA"/>
</dbReference>
<dbReference type="PANTHER" id="PTHR11225">
    <property type="entry name" value="NUCLEAR PORE COMPLEX PROTEIN NUP93 NUCLEOPORIN NUP93 DEAD EYE PROTEIN"/>
    <property type="match status" value="1"/>
</dbReference>
<dbReference type="PANTHER" id="PTHR11225:SF4">
    <property type="entry name" value="NUCLEAR PORE COMPLEX PROTEIN NUP93"/>
    <property type="match status" value="1"/>
</dbReference>
<evidence type="ECO:0000256" key="3">
    <source>
        <dbReference type="ARBA" id="ARBA00023242"/>
    </source>
</evidence>